<feature type="compositionally biased region" description="Low complexity" evidence="5">
    <location>
        <begin position="500"/>
        <end position="519"/>
    </location>
</feature>
<evidence type="ECO:0000313" key="8">
    <source>
        <dbReference type="EMBL" id="BBH85878.1"/>
    </source>
</evidence>
<evidence type="ECO:0000259" key="7">
    <source>
        <dbReference type="Pfam" id="PF00496"/>
    </source>
</evidence>
<dbReference type="GO" id="GO:0015833">
    <property type="term" value="P:peptide transport"/>
    <property type="evidence" value="ECO:0007669"/>
    <property type="project" value="TreeGrafter"/>
</dbReference>
<dbReference type="GO" id="GO:0030313">
    <property type="term" value="C:cell envelope"/>
    <property type="evidence" value="ECO:0007669"/>
    <property type="project" value="UniProtKB-SubCell"/>
</dbReference>
<dbReference type="Gene3D" id="3.10.105.10">
    <property type="entry name" value="Dipeptide-binding Protein, Domain 3"/>
    <property type="match status" value="1"/>
</dbReference>
<name>A0A455SEV4_9CHLR</name>
<dbReference type="PANTHER" id="PTHR30290">
    <property type="entry name" value="PERIPLASMIC BINDING COMPONENT OF ABC TRANSPORTER"/>
    <property type="match status" value="1"/>
</dbReference>
<dbReference type="Gene3D" id="3.40.190.10">
    <property type="entry name" value="Periplasmic binding protein-like II"/>
    <property type="match status" value="1"/>
</dbReference>
<gene>
    <name evidence="8" type="ORF">KTC_06290</name>
</gene>
<feature type="transmembrane region" description="Helical" evidence="6">
    <location>
        <begin position="16"/>
        <end position="39"/>
    </location>
</feature>
<dbReference type="SUPFAM" id="SSF53850">
    <property type="entry name" value="Periplasmic binding protein-like II"/>
    <property type="match status" value="1"/>
</dbReference>
<dbReference type="GO" id="GO:1904680">
    <property type="term" value="F:peptide transmembrane transporter activity"/>
    <property type="evidence" value="ECO:0007669"/>
    <property type="project" value="TreeGrafter"/>
</dbReference>
<evidence type="ECO:0000256" key="6">
    <source>
        <dbReference type="SAM" id="Phobius"/>
    </source>
</evidence>
<feature type="region of interest" description="Disordered" evidence="5">
    <location>
        <begin position="496"/>
        <end position="519"/>
    </location>
</feature>
<evidence type="ECO:0000256" key="3">
    <source>
        <dbReference type="ARBA" id="ARBA00022448"/>
    </source>
</evidence>
<dbReference type="CDD" id="cd08504">
    <property type="entry name" value="PBP2_OppA"/>
    <property type="match status" value="1"/>
</dbReference>
<keyword evidence="6" id="KW-0472">Membrane</keyword>
<accession>A0A455SEV4</accession>
<evidence type="ECO:0000256" key="2">
    <source>
        <dbReference type="ARBA" id="ARBA00005695"/>
    </source>
</evidence>
<dbReference type="InterPro" id="IPR030678">
    <property type="entry name" value="Peptide/Ni-bd"/>
</dbReference>
<dbReference type="EMBL" id="AP019376">
    <property type="protein sequence ID" value="BBH85878.1"/>
    <property type="molecule type" value="Genomic_DNA"/>
</dbReference>
<proteinExistence type="inferred from homology"/>
<dbReference type="InterPro" id="IPR000914">
    <property type="entry name" value="SBP_5_dom"/>
</dbReference>
<dbReference type="PANTHER" id="PTHR30290:SF10">
    <property type="entry name" value="PERIPLASMIC OLIGOPEPTIDE-BINDING PROTEIN-RELATED"/>
    <property type="match status" value="1"/>
</dbReference>
<feature type="domain" description="Solute-binding protein family 5" evidence="7">
    <location>
        <begin position="99"/>
        <end position="495"/>
    </location>
</feature>
<keyword evidence="6" id="KW-1133">Transmembrane helix</keyword>
<keyword evidence="4" id="KW-0732">Signal</keyword>
<dbReference type="PIRSF" id="PIRSF002741">
    <property type="entry name" value="MppA"/>
    <property type="match status" value="1"/>
</dbReference>
<dbReference type="AlphaFoldDB" id="A0A455SEV4"/>
<protein>
    <submittedName>
        <fullName evidence="8">ABC transporter substrate-binding protein</fullName>
    </submittedName>
</protein>
<dbReference type="Pfam" id="PF00496">
    <property type="entry name" value="SBP_bac_5"/>
    <property type="match status" value="1"/>
</dbReference>
<reference evidence="8" key="1">
    <citation type="submission" date="2018-12" db="EMBL/GenBank/DDBJ databases">
        <title>Novel natural products biosynthetic potential of the class Ktedonobacteria.</title>
        <authorList>
            <person name="Zheng Y."/>
            <person name="Saitou A."/>
            <person name="Wang C.M."/>
            <person name="Toyoda A."/>
            <person name="Minakuchi Y."/>
            <person name="Sekiguchi Y."/>
            <person name="Ueda K."/>
            <person name="Takano H."/>
            <person name="Sakai Y."/>
            <person name="Yokota A."/>
            <person name="Yabe S."/>
        </authorList>
    </citation>
    <scope>NUCLEOTIDE SEQUENCE</scope>
    <source>
        <strain evidence="8">COM3</strain>
    </source>
</reference>
<organism evidence="8">
    <name type="scientific">Thermosporothrix sp. COM3</name>
    <dbReference type="NCBI Taxonomy" id="2490863"/>
    <lineage>
        <taxon>Bacteria</taxon>
        <taxon>Bacillati</taxon>
        <taxon>Chloroflexota</taxon>
        <taxon>Ktedonobacteria</taxon>
        <taxon>Ktedonobacterales</taxon>
        <taxon>Thermosporotrichaceae</taxon>
        <taxon>Thermosporothrix</taxon>
    </lineage>
</organism>
<comment type="subcellular location">
    <subcellularLocation>
        <location evidence="1">Cell envelope</location>
    </subcellularLocation>
</comment>
<dbReference type="Gene3D" id="3.90.76.10">
    <property type="entry name" value="Dipeptide-binding Protein, Domain 1"/>
    <property type="match status" value="1"/>
</dbReference>
<keyword evidence="3" id="KW-0813">Transport</keyword>
<evidence type="ECO:0000256" key="5">
    <source>
        <dbReference type="SAM" id="MobiDB-lite"/>
    </source>
</evidence>
<dbReference type="GO" id="GO:0042597">
    <property type="term" value="C:periplasmic space"/>
    <property type="evidence" value="ECO:0007669"/>
    <property type="project" value="UniProtKB-ARBA"/>
</dbReference>
<dbReference type="InterPro" id="IPR039424">
    <property type="entry name" value="SBP_5"/>
</dbReference>
<keyword evidence="6" id="KW-0812">Transmembrane</keyword>
<sequence length="598" mass="66662">MRHSSWQSDQRYRRTVILIFLFLPLLVVLVLGGIVFAIGSLSRQNQLPTLARAEQTAIFPVSGTLENSSLDPGRIFDSSANFVSHLLYTGLVQLDSKQQVQPQLAQSFDLEKDGVTWTFHLKPHLRFSDGSPITAEDVIYSLDRSLKPDSGALYAPLSYGPAIKDAEKLRQGKLSTLIGESLFAPDKQTVKIVMSGPNRYFLSSLTTANSFVVSKQFLQKYGENWTTHLAEGGTSGPWKLARISNTAIRYLELVPNPNYYGQKPKLKKLLVPFYQNAQTLFRAYETNQIDIAPVPADKMPRAQQHYANQLVQVPGTTIAYYALNYFTKPLNNIKVRQALALAIDKDAIAHNVYAGTVIPTNHLIPTAIPGYDENVTGPAGVQSTKGDPAKARQLLDEGLREEGMTRDVFKQKNILLEVATGIPVDVTLKNEYTAIVNMWKKNLDISVPTFDAPTDKFARDINSAAKDTSGPGMWRYQWNSDFPDPRAALASQFGKDAPINNQNYGQNSGSNLSEQQQTQNLLQQADTVSNPTERHQLYQTIEQRLINDVAWIPLYQSTHTFLQKPCLQGLEKSAVDTIPPDDWSKIYLSEAEPCATRL</sequence>
<evidence type="ECO:0000256" key="4">
    <source>
        <dbReference type="ARBA" id="ARBA00022729"/>
    </source>
</evidence>
<comment type="similarity">
    <text evidence="2">Belongs to the bacterial solute-binding protein 5 family.</text>
</comment>
<dbReference type="GO" id="GO:0043190">
    <property type="term" value="C:ATP-binding cassette (ABC) transporter complex"/>
    <property type="evidence" value="ECO:0007669"/>
    <property type="project" value="InterPro"/>
</dbReference>
<evidence type="ECO:0000256" key="1">
    <source>
        <dbReference type="ARBA" id="ARBA00004196"/>
    </source>
</evidence>